<evidence type="ECO:0000313" key="2">
    <source>
        <dbReference type="Proteomes" id="UP001239111"/>
    </source>
</evidence>
<dbReference type="EMBL" id="CM056741">
    <property type="protein sequence ID" value="KAJ8686463.1"/>
    <property type="molecule type" value="Genomic_DNA"/>
</dbReference>
<protein>
    <submittedName>
        <fullName evidence="1">Uncharacterized protein</fullName>
    </submittedName>
</protein>
<sequence length="379" mass="41605">MAWTHFQKVLALMMVITGTFNTLSVKYADILVVPGQDGEPRNFKHPFMQSAFMFLGEMMCLLVFKIAFCYFNRLGNGSVDTHSLTKGSRTFNPLVLAIPAICDMTATSIMYVGLTMTNASSFQMLRGAVIVFTGLLSVGFLNKKLGSREWTGIIFVILGLSVVGISDVTSMKNTHVDSNAVITGDLLIIIAQIIQSIQMVVEEKYVAGLDIPALQAVGWEGVFGLTGICLVMLPLNFIHAPPPFVDNARGTLEASIDALIQIGNSGRLFMAIVGIVLSIALFNFSGISVTKELSATTRMILDSVRTITIWAFSLLFRWQEFNPWQLVGFTLLLTGMSCYNNVVIPQLLRKCRYRLGRHSPPADAERVVNTAADEYDGAH</sequence>
<name>A0ACC2PTL8_9HYME</name>
<evidence type="ECO:0000313" key="1">
    <source>
        <dbReference type="EMBL" id="KAJ8686463.1"/>
    </source>
</evidence>
<proteinExistence type="predicted"/>
<keyword evidence="2" id="KW-1185">Reference proteome</keyword>
<organism evidence="1 2">
    <name type="scientific">Eretmocerus hayati</name>
    <dbReference type="NCBI Taxonomy" id="131215"/>
    <lineage>
        <taxon>Eukaryota</taxon>
        <taxon>Metazoa</taxon>
        <taxon>Ecdysozoa</taxon>
        <taxon>Arthropoda</taxon>
        <taxon>Hexapoda</taxon>
        <taxon>Insecta</taxon>
        <taxon>Pterygota</taxon>
        <taxon>Neoptera</taxon>
        <taxon>Endopterygota</taxon>
        <taxon>Hymenoptera</taxon>
        <taxon>Apocrita</taxon>
        <taxon>Proctotrupomorpha</taxon>
        <taxon>Chalcidoidea</taxon>
        <taxon>Aphelinidae</taxon>
        <taxon>Aphelininae</taxon>
        <taxon>Eretmocerus</taxon>
    </lineage>
</organism>
<dbReference type="Proteomes" id="UP001239111">
    <property type="component" value="Chromosome 1"/>
</dbReference>
<comment type="caution">
    <text evidence="1">The sequence shown here is derived from an EMBL/GenBank/DDBJ whole genome shotgun (WGS) entry which is preliminary data.</text>
</comment>
<accession>A0ACC2PTL8</accession>
<reference evidence="1" key="1">
    <citation type="submission" date="2023-04" db="EMBL/GenBank/DDBJ databases">
        <title>A chromosome-level genome assembly of the parasitoid wasp Eretmocerus hayati.</title>
        <authorList>
            <person name="Zhong Y."/>
            <person name="Liu S."/>
            <person name="Liu Y."/>
        </authorList>
    </citation>
    <scope>NUCLEOTIDE SEQUENCE</scope>
    <source>
        <strain evidence="1">ZJU_SS_LIU_2023</strain>
    </source>
</reference>
<gene>
    <name evidence="1" type="ORF">QAD02_022257</name>
</gene>